<evidence type="ECO:0000313" key="2">
    <source>
        <dbReference type="Proteomes" id="UP000029723"/>
    </source>
</evidence>
<organism evidence="1 2">
    <name type="scientific">Hoylesella timonensis S9-PR14</name>
    <dbReference type="NCBI Taxonomy" id="1401062"/>
    <lineage>
        <taxon>Bacteria</taxon>
        <taxon>Pseudomonadati</taxon>
        <taxon>Bacteroidota</taxon>
        <taxon>Bacteroidia</taxon>
        <taxon>Bacteroidales</taxon>
        <taxon>Prevotellaceae</taxon>
        <taxon>Hoylesella</taxon>
    </lineage>
</organism>
<dbReference type="EMBL" id="JRPQ01000275">
    <property type="protein sequence ID" value="KGI20844.1"/>
    <property type="molecule type" value="Genomic_DNA"/>
</dbReference>
<sequence length="84" mass="10083">MFFDHKVNTEFYNIINRNYMKISDKKMYVSPNCHVYILDDSNELMAASPEIKPTTKTEEWVEDDDKKLDNTDPFIWTDKTDPWD</sequence>
<dbReference type="AlphaFoldDB" id="A0A098YNG3"/>
<accession>A0A098YNG3</accession>
<proteinExistence type="predicted"/>
<reference evidence="1 2" key="1">
    <citation type="submission" date="2014-07" db="EMBL/GenBank/DDBJ databases">
        <authorList>
            <person name="McCorrison J."/>
            <person name="Sanka R."/>
            <person name="Torralba M."/>
            <person name="Gillis M."/>
            <person name="Haft D.H."/>
            <person name="Methe B."/>
            <person name="Sutton G."/>
            <person name="Nelson K.E."/>
        </authorList>
    </citation>
    <scope>NUCLEOTIDE SEQUENCE [LARGE SCALE GENOMIC DNA]</scope>
    <source>
        <strain evidence="1 2">S9-PR14</strain>
    </source>
</reference>
<dbReference type="Proteomes" id="UP000029723">
    <property type="component" value="Unassembled WGS sequence"/>
</dbReference>
<name>A0A098YNG3_9BACT</name>
<gene>
    <name evidence="1" type="ORF">HMPREF9304_13750</name>
</gene>
<comment type="caution">
    <text evidence="1">The sequence shown here is derived from an EMBL/GenBank/DDBJ whole genome shotgun (WGS) entry which is preliminary data.</text>
</comment>
<protein>
    <submittedName>
        <fullName evidence="1">Uncharacterized protein</fullName>
    </submittedName>
</protein>
<evidence type="ECO:0000313" key="1">
    <source>
        <dbReference type="EMBL" id="KGI20844.1"/>
    </source>
</evidence>